<gene>
    <name evidence="8" type="ORF">KIH39_21755</name>
</gene>
<dbReference type="GO" id="GO:0006534">
    <property type="term" value="P:cysteine metabolic process"/>
    <property type="evidence" value="ECO:0007669"/>
    <property type="project" value="InterPro"/>
</dbReference>
<dbReference type="PIRSF" id="PIRSF005572">
    <property type="entry name" value="NifS"/>
    <property type="match status" value="1"/>
</dbReference>
<accession>A0A8E6B5D6</accession>
<dbReference type="PANTHER" id="PTHR43586">
    <property type="entry name" value="CYSTEINE DESULFURASE"/>
    <property type="match status" value="1"/>
</dbReference>
<keyword evidence="4" id="KW-0808">Transferase</keyword>
<organism evidence="8 9">
    <name type="scientific">Telmatocola sphagniphila</name>
    <dbReference type="NCBI Taxonomy" id="1123043"/>
    <lineage>
        <taxon>Bacteria</taxon>
        <taxon>Pseudomonadati</taxon>
        <taxon>Planctomycetota</taxon>
        <taxon>Planctomycetia</taxon>
        <taxon>Gemmatales</taxon>
        <taxon>Gemmataceae</taxon>
    </lineage>
</organism>
<dbReference type="Gene3D" id="3.90.1150.10">
    <property type="entry name" value="Aspartate Aminotransferase, domain 1"/>
    <property type="match status" value="1"/>
</dbReference>
<evidence type="ECO:0000256" key="2">
    <source>
        <dbReference type="ARBA" id="ARBA00010447"/>
    </source>
</evidence>
<dbReference type="InterPro" id="IPR010970">
    <property type="entry name" value="Cys_dSase_SufS"/>
</dbReference>
<dbReference type="Gene3D" id="3.40.640.10">
    <property type="entry name" value="Type I PLP-dependent aspartate aminotransferase-like (Major domain)"/>
    <property type="match status" value="1"/>
</dbReference>
<comment type="catalytic activity">
    <reaction evidence="6">
        <text>(sulfur carrier)-H + L-cysteine = (sulfur carrier)-SH + L-alanine</text>
        <dbReference type="Rhea" id="RHEA:43892"/>
        <dbReference type="Rhea" id="RHEA-COMP:14737"/>
        <dbReference type="Rhea" id="RHEA-COMP:14739"/>
        <dbReference type="ChEBI" id="CHEBI:29917"/>
        <dbReference type="ChEBI" id="CHEBI:35235"/>
        <dbReference type="ChEBI" id="CHEBI:57972"/>
        <dbReference type="ChEBI" id="CHEBI:64428"/>
        <dbReference type="EC" id="2.8.1.7"/>
    </reaction>
</comment>
<dbReference type="CDD" id="cd06453">
    <property type="entry name" value="SufS_like"/>
    <property type="match status" value="1"/>
</dbReference>
<dbReference type="InterPro" id="IPR015424">
    <property type="entry name" value="PyrdxlP-dep_Trfase"/>
</dbReference>
<evidence type="ECO:0000256" key="1">
    <source>
        <dbReference type="ARBA" id="ARBA00001933"/>
    </source>
</evidence>
<evidence type="ECO:0000259" key="7">
    <source>
        <dbReference type="Pfam" id="PF00266"/>
    </source>
</evidence>
<dbReference type="InterPro" id="IPR015422">
    <property type="entry name" value="PyrdxlP-dep_Trfase_small"/>
</dbReference>
<dbReference type="InterPro" id="IPR000192">
    <property type="entry name" value="Aminotrans_V_dom"/>
</dbReference>
<dbReference type="RefSeq" id="WP_213495327.1">
    <property type="nucleotide sequence ID" value="NZ_CP074694.1"/>
</dbReference>
<name>A0A8E6B5D6_9BACT</name>
<dbReference type="GO" id="GO:0031071">
    <property type="term" value="F:cysteine desulfurase activity"/>
    <property type="evidence" value="ECO:0007669"/>
    <property type="project" value="UniProtKB-EC"/>
</dbReference>
<dbReference type="Pfam" id="PF00266">
    <property type="entry name" value="Aminotran_5"/>
    <property type="match status" value="1"/>
</dbReference>
<dbReference type="EMBL" id="CP074694">
    <property type="protein sequence ID" value="QVL31446.1"/>
    <property type="molecule type" value="Genomic_DNA"/>
</dbReference>
<evidence type="ECO:0000313" key="8">
    <source>
        <dbReference type="EMBL" id="QVL31446.1"/>
    </source>
</evidence>
<dbReference type="AlphaFoldDB" id="A0A8E6B5D6"/>
<dbReference type="SUPFAM" id="SSF53383">
    <property type="entry name" value="PLP-dependent transferases"/>
    <property type="match status" value="1"/>
</dbReference>
<dbReference type="GO" id="GO:0030170">
    <property type="term" value="F:pyridoxal phosphate binding"/>
    <property type="evidence" value="ECO:0007669"/>
    <property type="project" value="InterPro"/>
</dbReference>
<sequence length="379" mass="40912">MIYLDNAATTFPKPESVYKALDSYARNSLANPGRAGHKMALASEHTLADGRHRLNQFFNGKGPERFIFTLNCTDALNMAIKGVLKPGDHVITSDMEHNSMSRPLRALELAGVIEWTRIPSDGQGSIDPQTVAKAITPKTRLVGISHGSNVVGTTQPIEEIGKITREKNVLFLVDAAQTAGVLPIDVQAANIDLMALPGHKGLFAPTGVGVLYVAPGVHVNPWREGGTGGDSSSETQPKDYPYFLEGGTPNVLGVAGLIAGLQWVQEQGLKKIHQHEVELVERLWKHLDEIGQFTIVGHRDMSRRVGTLSFFTEALPAAEIGGILDQAFDIAIRPGLHCAPYIHKAFKSYPDGLVRVSPGPFNTEADIDLLAGALKEILA</sequence>
<keyword evidence="8" id="KW-0032">Aminotransferase</keyword>
<comment type="similarity">
    <text evidence="2">Belongs to the class-V pyridoxal-phosphate-dependent aminotransferase family. Csd subfamily.</text>
</comment>
<keyword evidence="5" id="KW-0663">Pyridoxal phosphate</keyword>
<comment type="cofactor">
    <cofactor evidence="1">
        <name>pyridoxal 5'-phosphate</name>
        <dbReference type="ChEBI" id="CHEBI:597326"/>
    </cofactor>
</comment>
<evidence type="ECO:0000256" key="5">
    <source>
        <dbReference type="ARBA" id="ARBA00022898"/>
    </source>
</evidence>
<reference evidence="8" key="1">
    <citation type="submission" date="2021-05" db="EMBL/GenBank/DDBJ databases">
        <title>Complete genome sequence of the cellulolytic planctomycete Telmatocola sphagniphila SP2T and characterization of the first cellulase from planctomycetes.</title>
        <authorList>
            <person name="Rakitin A.L."/>
            <person name="Beletsky A.V."/>
            <person name="Naumoff D.G."/>
            <person name="Kulichevskaya I.S."/>
            <person name="Mardanov A.V."/>
            <person name="Ravin N.V."/>
            <person name="Dedysh S.N."/>
        </authorList>
    </citation>
    <scope>NUCLEOTIDE SEQUENCE</scope>
    <source>
        <strain evidence="8">SP2T</strain>
    </source>
</reference>
<dbReference type="Proteomes" id="UP000676194">
    <property type="component" value="Chromosome"/>
</dbReference>
<evidence type="ECO:0000256" key="3">
    <source>
        <dbReference type="ARBA" id="ARBA00012239"/>
    </source>
</evidence>
<protein>
    <recommendedName>
        <fullName evidence="3">cysteine desulfurase</fullName>
        <ecNumber evidence="3">2.8.1.7</ecNumber>
    </recommendedName>
</protein>
<dbReference type="PANTHER" id="PTHR43586:SF4">
    <property type="entry name" value="ISOPENICILLIN N EPIMERASE"/>
    <property type="match status" value="1"/>
</dbReference>
<evidence type="ECO:0000256" key="6">
    <source>
        <dbReference type="ARBA" id="ARBA00050776"/>
    </source>
</evidence>
<evidence type="ECO:0000313" key="9">
    <source>
        <dbReference type="Proteomes" id="UP000676194"/>
    </source>
</evidence>
<dbReference type="GO" id="GO:0008483">
    <property type="term" value="F:transaminase activity"/>
    <property type="evidence" value="ECO:0007669"/>
    <property type="project" value="UniProtKB-KW"/>
</dbReference>
<evidence type="ECO:0000256" key="4">
    <source>
        <dbReference type="ARBA" id="ARBA00022679"/>
    </source>
</evidence>
<dbReference type="EC" id="2.8.1.7" evidence="3"/>
<feature type="domain" description="Aminotransferase class V" evidence="7">
    <location>
        <begin position="2"/>
        <end position="370"/>
    </location>
</feature>
<proteinExistence type="inferred from homology"/>
<keyword evidence="9" id="KW-1185">Reference proteome</keyword>
<dbReference type="InterPro" id="IPR015421">
    <property type="entry name" value="PyrdxlP-dep_Trfase_major"/>
</dbReference>
<dbReference type="KEGG" id="tsph:KIH39_21755"/>
<dbReference type="InterPro" id="IPR010969">
    <property type="entry name" value="Cys_dSase-rel_unknwn_funct"/>
</dbReference>
<dbReference type="InterPro" id="IPR016454">
    <property type="entry name" value="Cysteine_dSase"/>
</dbReference>
<dbReference type="NCBIfam" id="TIGR01977">
    <property type="entry name" value="am_tr_V_EF2568"/>
    <property type="match status" value="1"/>
</dbReference>